<dbReference type="OrthoDB" id="5818611at2"/>
<proteinExistence type="predicted"/>
<dbReference type="Pfam" id="PF11280">
    <property type="entry name" value="DUF3081"/>
    <property type="match status" value="1"/>
</dbReference>
<dbReference type="Proteomes" id="UP000275281">
    <property type="component" value="Unassembled WGS sequence"/>
</dbReference>
<comment type="caution">
    <text evidence="1">The sequence shown here is derived from an EMBL/GenBank/DDBJ whole genome shotgun (WGS) entry which is preliminary data.</text>
</comment>
<reference evidence="1 2" key="1">
    <citation type="submission" date="2018-11" db="EMBL/GenBank/DDBJ databases">
        <authorList>
            <person name="Ye M.-Q."/>
            <person name="Du Z.-J."/>
        </authorList>
    </citation>
    <scope>NUCLEOTIDE SEQUENCE [LARGE SCALE GENOMIC DNA]</scope>
    <source>
        <strain evidence="1 2">U0105</strain>
    </source>
</reference>
<dbReference type="AlphaFoldDB" id="A0A3N5Y4W5"/>
<protein>
    <submittedName>
        <fullName evidence="1">DUF3081 domain-containing protein</fullName>
    </submittedName>
</protein>
<accession>A0A3N5Y4W5</accession>
<dbReference type="RefSeq" id="WP_124026245.1">
    <property type="nucleotide sequence ID" value="NZ_JBHRSN010000005.1"/>
</dbReference>
<name>A0A3N5Y4W5_9ALTE</name>
<sequence length="86" mass="10261">MQNELDTKQLLRVFEKVRVHGTREGEQFHLEGLIGYSDFDGYTIYLEDAKVKMSFGFHNTYHFDYEAAKDLEAFEKKLSYIDKHYD</sequence>
<organism evidence="1 2">
    <name type="scientific">Alteromonas sediminis</name>
    <dbReference type="NCBI Taxonomy" id="2259342"/>
    <lineage>
        <taxon>Bacteria</taxon>
        <taxon>Pseudomonadati</taxon>
        <taxon>Pseudomonadota</taxon>
        <taxon>Gammaproteobacteria</taxon>
        <taxon>Alteromonadales</taxon>
        <taxon>Alteromonadaceae</taxon>
        <taxon>Alteromonas/Salinimonas group</taxon>
        <taxon>Alteromonas</taxon>
    </lineage>
</organism>
<dbReference type="InterPro" id="IPR021432">
    <property type="entry name" value="DUF3081"/>
</dbReference>
<gene>
    <name evidence="1" type="ORF">DRW07_02215</name>
</gene>
<evidence type="ECO:0000313" key="2">
    <source>
        <dbReference type="Proteomes" id="UP000275281"/>
    </source>
</evidence>
<evidence type="ECO:0000313" key="1">
    <source>
        <dbReference type="EMBL" id="RPJ68243.1"/>
    </source>
</evidence>
<dbReference type="EMBL" id="RPOK01000001">
    <property type="protein sequence ID" value="RPJ68243.1"/>
    <property type="molecule type" value="Genomic_DNA"/>
</dbReference>
<keyword evidence="2" id="KW-1185">Reference proteome</keyword>